<name>V9W0Z4_9RHOB</name>
<evidence type="ECO:0000313" key="2">
    <source>
        <dbReference type="EMBL" id="AHD03669.1"/>
    </source>
</evidence>
<gene>
    <name evidence="2" type="ORF">METH_22835</name>
</gene>
<dbReference type="KEGG" id="lmd:METH_22835"/>
<dbReference type="InterPro" id="IPR002560">
    <property type="entry name" value="Transposase_DDE"/>
</dbReference>
<organism evidence="2 3">
    <name type="scientific">Leisingera methylohalidivorans DSM 14336</name>
    <dbReference type="NCBI Taxonomy" id="999552"/>
    <lineage>
        <taxon>Bacteria</taxon>
        <taxon>Pseudomonadati</taxon>
        <taxon>Pseudomonadota</taxon>
        <taxon>Alphaproteobacteria</taxon>
        <taxon>Rhodobacterales</taxon>
        <taxon>Roseobacteraceae</taxon>
        <taxon>Leisingera</taxon>
    </lineage>
</organism>
<feature type="domain" description="Transposase IS204/IS1001/IS1096/IS1165 DDE" evidence="1">
    <location>
        <begin position="9"/>
        <end position="111"/>
    </location>
</feature>
<dbReference type="InterPro" id="IPR047951">
    <property type="entry name" value="Transpos_ISL3"/>
</dbReference>
<dbReference type="PANTHER" id="PTHR33498:SF1">
    <property type="entry name" value="TRANSPOSASE FOR INSERTION SEQUENCE ELEMENT IS1557"/>
    <property type="match status" value="1"/>
</dbReference>
<dbReference type="PANTHER" id="PTHR33498">
    <property type="entry name" value="TRANSPOSASE FOR INSERTION SEQUENCE ELEMENT IS1557"/>
    <property type="match status" value="1"/>
</dbReference>
<reference evidence="2 3" key="1">
    <citation type="submission" date="2013-09" db="EMBL/GenBank/DDBJ databases">
        <authorList>
            <consortium name="DOE Joint Genome Institute"/>
            <person name="Klenk H.-P."/>
            <person name="Huntemann M."/>
            <person name="Han J."/>
            <person name="Chen A."/>
            <person name="Kyrpides N."/>
            <person name="Mavromatis K."/>
            <person name="Markowitz V."/>
            <person name="Palaniappan K."/>
            <person name="Ivanova N."/>
            <person name="Schaumberg A."/>
            <person name="Pati A."/>
            <person name="Liolios K."/>
            <person name="Nordberg H.P."/>
            <person name="Cantor M.N."/>
            <person name="Hua S.X."/>
            <person name="Woyke T."/>
        </authorList>
    </citation>
    <scope>NUCLEOTIDE SEQUENCE [LARGE SCALE GENOMIC DNA]</scope>
    <source>
        <strain evidence="2 3">DSM 14336</strain>
        <plasmid evidence="3">2</plasmid>
    </source>
</reference>
<accession>V9W0Z4</accession>
<dbReference type="EMBL" id="CP006775">
    <property type="protein sequence ID" value="AHD03669.1"/>
    <property type="molecule type" value="Genomic_DNA"/>
</dbReference>
<proteinExistence type="predicted"/>
<evidence type="ECO:0000313" key="3">
    <source>
        <dbReference type="Proteomes" id="UP000018780"/>
    </source>
</evidence>
<evidence type="ECO:0000259" key="1">
    <source>
        <dbReference type="Pfam" id="PF01610"/>
    </source>
</evidence>
<dbReference type="PATRIC" id="fig|999552.6.peg.4510"/>
<keyword evidence="3" id="KW-1185">Reference proteome</keyword>
<sequence length="116" mass="12983">MGRDHLCQADAIQVARIEASLPALATARRLTDRFTDMVRNAREEALEEWLNEAEDGLLGAFARGLRRDQAAVAAALREPWSNGQTEGQINRLKTLKRQMYGRANIDLLKARLVQAP</sequence>
<dbReference type="Pfam" id="PF01610">
    <property type="entry name" value="DDE_Tnp_ISL3"/>
    <property type="match status" value="1"/>
</dbReference>
<keyword evidence="2" id="KW-0614">Plasmid</keyword>
<dbReference type="Proteomes" id="UP000018780">
    <property type="component" value="Plasmid unnamed2"/>
</dbReference>
<dbReference type="HOGENOM" id="CLU_029608_2_1_5"/>
<protein>
    <submittedName>
        <fullName evidence="2">Transposase</fullName>
    </submittedName>
</protein>
<dbReference type="AlphaFoldDB" id="V9W0Z4"/>
<geneLocation type="plasmid" evidence="3">
    <name>2</name>
</geneLocation>